<dbReference type="InterPro" id="IPR001940">
    <property type="entry name" value="Peptidase_S1C"/>
</dbReference>
<dbReference type="InterPro" id="IPR006311">
    <property type="entry name" value="TAT_signal"/>
</dbReference>
<keyword evidence="1" id="KW-0645">Protease</keyword>
<dbReference type="Pfam" id="PF13180">
    <property type="entry name" value="PDZ_2"/>
    <property type="match status" value="1"/>
</dbReference>
<protein>
    <submittedName>
        <fullName evidence="5">Trypsin-like peptidase domain-containing protein</fullName>
    </submittedName>
</protein>
<dbReference type="RefSeq" id="WP_310901905.1">
    <property type="nucleotide sequence ID" value="NZ_JAMQOS010000007.1"/>
</dbReference>
<dbReference type="PANTHER" id="PTHR43343:SF3">
    <property type="entry name" value="PROTEASE DO-LIKE 8, CHLOROPLASTIC"/>
    <property type="match status" value="1"/>
</dbReference>
<dbReference type="Gene3D" id="2.40.10.120">
    <property type="match status" value="1"/>
</dbReference>
<dbReference type="InterPro" id="IPR009003">
    <property type="entry name" value="Peptidase_S1_PA"/>
</dbReference>
<evidence type="ECO:0000259" key="4">
    <source>
        <dbReference type="Pfam" id="PF13180"/>
    </source>
</evidence>
<gene>
    <name evidence="5" type="ORF">NDI86_18885</name>
</gene>
<feature type="domain" description="PDZ" evidence="4">
    <location>
        <begin position="257"/>
        <end position="363"/>
    </location>
</feature>
<accession>A0ABU2FV62</accession>
<feature type="region of interest" description="Disordered" evidence="3">
    <location>
        <begin position="30"/>
        <end position="59"/>
    </location>
</feature>
<comment type="caution">
    <text evidence="5">The sequence shown here is derived from an EMBL/GenBank/DDBJ whole genome shotgun (WGS) entry which is preliminary data.</text>
</comment>
<proteinExistence type="predicted"/>
<keyword evidence="6" id="KW-1185">Reference proteome</keyword>
<evidence type="ECO:0000256" key="1">
    <source>
        <dbReference type="ARBA" id="ARBA00022670"/>
    </source>
</evidence>
<dbReference type="InterPro" id="IPR036034">
    <property type="entry name" value="PDZ_sf"/>
</dbReference>
<keyword evidence="2" id="KW-0378">Hydrolase</keyword>
<dbReference type="InterPro" id="IPR051201">
    <property type="entry name" value="Chloro_Bact_Ser_Proteases"/>
</dbReference>
<dbReference type="InterPro" id="IPR001478">
    <property type="entry name" value="PDZ"/>
</dbReference>
<evidence type="ECO:0000313" key="5">
    <source>
        <dbReference type="EMBL" id="MDS0284162.1"/>
    </source>
</evidence>
<reference evidence="5 6" key="1">
    <citation type="submission" date="2022-06" db="EMBL/GenBank/DDBJ databases">
        <title>Halomicroarcula sp. a new haloarchaeum isolate from saline soil.</title>
        <authorList>
            <person name="Strakova D."/>
            <person name="Galisteo C."/>
            <person name="Sanchez-Porro C."/>
            <person name="Ventosa A."/>
        </authorList>
    </citation>
    <scope>NUCLEOTIDE SEQUENCE [LARGE SCALE GENOMIC DNA]</scope>
    <source>
        <strain evidence="5 6">S3CR25-11</strain>
    </source>
</reference>
<evidence type="ECO:0000313" key="6">
    <source>
        <dbReference type="Proteomes" id="UP001268864"/>
    </source>
</evidence>
<dbReference type="Proteomes" id="UP001268864">
    <property type="component" value="Unassembled WGS sequence"/>
</dbReference>
<dbReference type="PRINTS" id="PR00834">
    <property type="entry name" value="PROTEASES2C"/>
</dbReference>
<dbReference type="PROSITE" id="PS51318">
    <property type="entry name" value="TAT"/>
    <property type="match status" value="1"/>
</dbReference>
<dbReference type="EMBL" id="JAMQOS010000007">
    <property type="protein sequence ID" value="MDS0284162.1"/>
    <property type="molecule type" value="Genomic_DNA"/>
</dbReference>
<evidence type="ECO:0000256" key="3">
    <source>
        <dbReference type="SAM" id="MobiDB-lite"/>
    </source>
</evidence>
<dbReference type="Pfam" id="PF13365">
    <property type="entry name" value="Trypsin_2"/>
    <property type="match status" value="1"/>
</dbReference>
<name>A0ABU2FV62_9EURY</name>
<dbReference type="SUPFAM" id="SSF50156">
    <property type="entry name" value="PDZ domain-like"/>
    <property type="match status" value="1"/>
</dbReference>
<dbReference type="PANTHER" id="PTHR43343">
    <property type="entry name" value="PEPTIDASE S12"/>
    <property type="match status" value="1"/>
</dbReference>
<organism evidence="5 6">
    <name type="scientific">Haloarcula onubensis</name>
    <dbReference type="NCBI Taxonomy" id="2950539"/>
    <lineage>
        <taxon>Archaea</taxon>
        <taxon>Methanobacteriati</taxon>
        <taxon>Methanobacteriota</taxon>
        <taxon>Stenosarchaea group</taxon>
        <taxon>Halobacteria</taxon>
        <taxon>Halobacteriales</taxon>
        <taxon>Haloarculaceae</taxon>
        <taxon>Haloarcula</taxon>
    </lineage>
</organism>
<evidence type="ECO:0000256" key="2">
    <source>
        <dbReference type="ARBA" id="ARBA00022801"/>
    </source>
</evidence>
<dbReference type="SUPFAM" id="SSF50494">
    <property type="entry name" value="Trypsin-like serine proteases"/>
    <property type="match status" value="1"/>
</dbReference>
<dbReference type="Gene3D" id="2.30.42.10">
    <property type="match status" value="1"/>
</dbReference>
<sequence length="370" mass="37484">MASDGLSRRRLLAAVGVAAAGTAGCQSLLTSSDQSGDAAADTPRTPETTGPPQGSAEGNVYTDVYDDVADGVVSIQVYSGVGRPASGSGFLVENGYIVTNEHVVDAGDTVYVRYAGTDWREVSVVGTDVYSDLAVIEDDAVPDATAPLSWAEVTPPIGTRVVAIGNPFGLSGSVSEGIVSGVDRTLRGENGFSIAAGIQTDAAVNPGNSGGPLVDLDGDVLGIINSGGGDNVGFAISAQLARRVIPALVADGSYDHPYMGVGLSNVSPLLAAANDLERAAGVYINTVVPGGPSDGVLRGSTGTERVDGVEVGTGGDVVRRLDDTPTPTRQDLAAYLALETSPGDTMTVTVQRDGATRTVELTLGTRPVPP</sequence>